<evidence type="ECO:0000313" key="4">
    <source>
        <dbReference type="Proteomes" id="UP000624183"/>
    </source>
</evidence>
<accession>A0ABQ3CG40</accession>
<evidence type="ECO:0000259" key="2">
    <source>
        <dbReference type="Pfam" id="PF13392"/>
    </source>
</evidence>
<protein>
    <recommendedName>
        <fullName evidence="2">HNH nuclease domain-containing protein</fullName>
    </recommendedName>
</protein>
<gene>
    <name evidence="3" type="ORF">GCM10010328_67590</name>
</gene>
<sequence length="158" mass="18424">MSKPKPLTEWQEQNTPPEVPRHVRRNIAPGDNGCWLWTRSKSRDGYGWASLNDRTYQAHRLLYVLVKGQPPEGLVLDHLCRIRHCVNPDHLEPVTPRQNLERGVTTTSATHCKQGHPLSPFRGQRRCLICHAAYVEGRREHMRQYARAYRARKKEQNT</sequence>
<dbReference type="SUPFAM" id="SSF54060">
    <property type="entry name" value="His-Me finger endonucleases"/>
    <property type="match status" value="1"/>
</dbReference>
<dbReference type="Proteomes" id="UP000624183">
    <property type="component" value="Unassembled WGS sequence"/>
</dbReference>
<feature type="domain" description="HNH nuclease" evidence="2">
    <location>
        <begin position="56"/>
        <end position="99"/>
    </location>
</feature>
<keyword evidence="4" id="KW-1185">Reference proteome</keyword>
<dbReference type="EMBL" id="BMUW01000039">
    <property type="protein sequence ID" value="GGZ83956.1"/>
    <property type="molecule type" value="Genomic_DNA"/>
</dbReference>
<proteinExistence type="predicted"/>
<dbReference type="Pfam" id="PF13392">
    <property type="entry name" value="HNH_3"/>
    <property type="match status" value="1"/>
</dbReference>
<comment type="caution">
    <text evidence="3">The sequence shown here is derived from an EMBL/GenBank/DDBJ whole genome shotgun (WGS) entry which is preliminary data.</text>
</comment>
<reference evidence="4" key="1">
    <citation type="journal article" date="2019" name="Int. J. Syst. Evol. Microbiol.">
        <title>The Global Catalogue of Microorganisms (GCM) 10K type strain sequencing project: providing services to taxonomists for standard genome sequencing and annotation.</title>
        <authorList>
            <consortium name="The Broad Institute Genomics Platform"/>
            <consortium name="The Broad Institute Genome Sequencing Center for Infectious Disease"/>
            <person name="Wu L."/>
            <person name="Ma J."/>
        </authorList>
    </citation>
    <scope>NUCLEOTIDE SEQUENCE [LARGE SCALE GENOMIC DNA]</scope>
    <source>
        <strain evidence="4">JCM 4602</strain>
    </source>
</reference>
<name>A0ABQ3CG40_9ACTN</name>
<dbReference type="Gene3D" id="3.90.75.10">
    <property type="entry name" value="Homing Intron 3 (I-ppo) Encoded Endonuclease, Chain A"/>
    <property type="match status" value="1"/>
</dbReference>
<dbReference type="InterPro" id="IPR044930">
    <property type="entry name" value="Homing_endonuclease_His-Me"/>
</dbReference>
<evidence type="ECO:0000313" key="3">
    <source>
        <dbReference type="EMBL" id="GGZ83956.1"/>
    </source>
</evidence>
<organism evidence="3 4">
    <name type="scientific">Streptomyces rubiginosohelvolus</name>
    <dbReference type="NCBI Taxonomy" id="67362"/>
    <lineage>
        <taxon>Bacteria</taxon>
        <taxon>Bacillati</taxon>
        <taxon>Actinomycetota</taxon>
        <taxon>Actinomycetes</taxon>
        <taxon>Kitasatosporales</taxon>
        <taxon>Streptomycetaceae</taxon>
        <taxon>Streptomyces</taxon>
    </lineage>
</organism>
<feature type="region of interest" description="Disordered" evidence="1">
    <location>
        <begin position="1"/>
        <end position="25"/>
    </location>
</feature>
<evidence type="ECO:0000256" key="1">
    <source>
        <dbReference type="SAM" id="MobiDB-lite"/>
    </source>
</evidence>
<dbReference type="InterPro" id="IPR044925">
    <property type="entry name" value="His-Me_finger_sf"/>
</dbReference>
<dbReference type="InterPro" id="IPR003615">
    <property type="entry name" value="HNH_nuc"/>
</dbReference>